<name>A0ABZ2F140_METCP</name>
<evidence type="ECO:0000313" key="4">
    <source>
        <dbReference type="Proteomes" id="UP001359308"/>
    </source>
</evidence>
<dbReference type="Proteomes" id="UP001359308">
    <property type="component" value="Chromosome"/>
</dbReference>
<reference evidence="2 4" key="1">
    <citation type="submission" date="2022-09" db="EMBL/GenBank/DDBJ databases">
        <authorList>
            <person name="Giprobiosintez L."/>
        </authorList>
    </citation>
    <scope>NUCLEOTIDE SEQUENCE [LARGE SCALE GENOMIC DNA]</scope>
    <source>
        <strain evidence="2">VKPM-B-12549</strain>
        <strain evidence="4">VKPM-B-12549 (GBS-15)</strain>
    </source>
</reference>
<sequence>MGFWDYIARAAAPFDSAHGRPLPPFAELAETAGPEFDEIATTHDGRDVTRGYIHPDMILPSSDEILQAKGGDLKVYAEVLRDDQVQTSFGQRRSAVTSAEWDVEPGGTKRIDKQAADFIKAQLEHIGWDQRTDKMLYGVFYGWAVAECLWARDGAQIVLDAVKVRDRRRFAFDGDFRLRLLTGSNAQGELMPERKFWVFATGADHDDEPYGLGLGHWLYWPTFFKKNDIKFWLIFLEKFGMPTGKGTYQPGATDAEKRRLLSAVRAIQRDSGVIIPEGMQIELIEAARSGTADYTALYDRMNAAISKVVLGHTGSTDATPGRLGGESNAADVRRDLVKADADLICESANRSFIRWLVDWNYPGAAYPKVWRDVEEPEDLKARSERDKNVFDIGYKPTLKEVKETYGGEWEEVKPAPPPDNGSLPILDRGGAAPTTPPPDKGGLGGLAASVGAAPPRNNSADLAEADPAPDVVDQYVERLGREAEPLIEKGLLDPIRTALYQAIADGQTLAEFGESLPSLFAAMDARDFAEFMAQGMFAARMAGQFEVRQGE</sequence>
<dbReference type="RefSeq" id="WP_198321667.1">
    <property type="nucleotide sequence ID" value="NZ_CP104311.1"/>
</dbReference>
<dbReference type="EMBL" id="CP104311">
    <property type="protein sequence ID" value="WWF00793.1"/>
    <property type="molecule type" value="Genomic_DNA"/>
</dbReference>
<keyword evidence="4" id="KW-1185">Reference proteome</keyword>
<dbReference type="Pfam" id="PF06074">
    <property type="entry name" value="Portal_Mu"/>
    <property type="match status" value="1"/>
</dbReference>
<accession>A0ABZ2F140</accession>
<evidence type="ECO:0000313" key="3">
    <source>
        <dbReference type="EMBL" id="WWF02871.1"/>
    </source>
</evidence>
<evidence type="ECO:0000256" key="1">
    <source>
        <dbReference type="SAM" id="MobiDB-lite"/>
    </source>
</evidence>
<gene>
    <name evidence="3" type="ORF">N4J17_04450</name>
    <name evidence="2" type="ORF">N4J17_09885</name>
</gene>
<proteinExistence type="predicted"/>
<feature type="region of interest" description="Disordered" evidence="1">
    <location>
        <begin position="406"/>
        <end position="464"/>
    </location>
</feature>
<protein>
    <submittedName>
        <fullName evidence="2">DUF935 domain-containing protein</fullName>
    </submittedName>
</protein>
<organism evidence="2 4">
    <name type="scientific">Methylococcus capsulatus</name>
    <dbReference type="NCBI Taxonomy" id="414"/>
    <lineage>
        <taxon>Bacteria</taxon>
        <taxon>Pseudomonadati</taxon>
        <taxon>Pseudomonadota</taxon>
        <taxon>Gammaproteobacteria</taxon>
        <taxon>Methylococcales</taxon>
        <taxon>Methylococcaceae</taxon>
        <taxon>Methylococcus</taxon>
    </lineage>
</organism>
<dbReference type="EMBL" id="CP104311">
    <property type="protein sequence ID" value="WWF02871.1"/>
    <property type="molecule type" value="Genomic_DNA"/>
</dbReference>
<evidence type="ECO:0000313" key="2">
    <source>
        <dbReference type="EMBL" id="WWF00793.1"/>
    </source>
</evidence>
<dbReference type="InterPro" id="IPR009279">
    <property type="entry name" value="Portal_Mu"/>
</dbReference>